<dbReference type="InterPro" id="IPR001789">
    <property type="entry name" value="Sig_transdc_resp-reg_receiver"/>
</dbReference>
<keyword evidence="1" id="KW-0805">Transcription regulation</keyword>
<evidence type="ECO:0000313" key="8">
    <source>
        <dbReference type="Proteomes" id="UP000315082"/>
    </source>
</evidence>
<dbReference type="PROSITE" id="PS00622">
    <property type="entry name" value="HTH_LUXR_1"/>
    <property type="match status" value="1"/>
</dbReference>
<dbReference type="SUPFAM" id="SSF46894">
    <property type="entry name" value="C-terminal effector domain of the bipartite response regulators"/>
    <property type="match status" value="1"/>
</dbReference>
<dbReference type="PROSITE" id="PS50110">
    <property type="entry name" value="RESPONSE_REGULATORY"/>
    <property type="match status" value="1"/>
</dbReference>
<sequence>MTRAGALSIESIEGHRVVVVNDYMDDARHTPSTVPILRIDTPTVYLVDSDENAALAVKRLADAMGLALRSFRSGEDFLKSYEGAPGCLITDIRTPLGVTGIELQSRLSRAPVALPLIITASGEDASLAVRAMQNHSVTLIEKPYRDHELIEAIQTALRCDRMHRQQDAKARDVCSRLATLSSTEMDVLEQIIEGVTNKVVAKRLDVSIRTIENRRKRIYEKMNTDSVAVLVRMVVEARIRMGQEIHQTREDSPSTASN</sequence>
<dbReference type="AlphaFoldDB" id="A0A518JWA3"/>
<dbReference type="PRINTS" id="PR00038">
    <property type="entry name" value="HTHLUXR"/>
</dbReference>
<dbReference type="PANTHER" id="PTHR44688">
    <property type="entry name" value="DNA-BINDING TRANSCRIPTIONAL ACTIVATOR DEVR_DOSR"/>
    <property type="match status" value="1"/>
</dbReference>
<dbReference type="InterPro" id="IPR016032">
    <property type="entry name" value="Sig_transdc_resp-reg_C-effctor"/>
</dbReference>
<dbReference type="PANTHER" id="PTHR44688:SF16">
    <property type="entry name" value="DNA-BINDING TRANSCRIPTIONAL ACTIVATOR DEVR_DOSR"/>
    <property type="match status" value="1"/>
</dbReference>
<evidence type="ECO:0000313" key="7">
    <source>
        <dbReference type="EMBL" id="QDV69819.1"/>
    </source>
</evidence>
<dbReference type="GO" id="GO:0003677">
    <property type="term" value="F:DNA binding"/>
    <property type="evidence" value="ECO:0007669"/>
    <property type="project" value="UniProtKB-KW"/>
</dbReference>
<dbReference type="Gene3D" id="1.10.10.10">
    <property type="entry name" value="Winged helix-like DNA-binding domain superfamily/Winged helix DNA-binding domain"/>
    <property type="match status" value="1"/>
</dbReference>
<dbReference type="SMART" id="SM00448">
    <property type="entry name" value="REC"/>
    <property type="match status" value="1"/>
</dbReference>
<evidence type="ECO:0000256" key="1">
    <source>
        <dbReference type="ARBA" id="ARBA00023015"/>
    </source>
</evidence>
<evidence type="ECO:0000256" key="4">
    <source>
        <dbReference type="PROSITE-ProRule" id="PRU00169"/>
    </source>
</evidence>
<evidence type="ECO:0000259" key="5">
    <source>
        <dbReference type="PROSITE" id="PS50043"/>
    </source>
</evidence>
<keyword evidence="3" id="KW-0804">Transcription</keyword>
<gene>
    <name evidence="7" type="primary">tdiR_1</name>
    <name evidence="7" type="ORF">Poly24_35360</name>
</gene>
<organism evidence="7 8">
    <name type="scientific">Rosistilla carotiformis</name>
    <dbReference type="NCBI Taxonomy" id="2528017"/>
    <lineage>
        <taxon>Bacteria</taxon>
        <taxon>Pseudomonadati</taxon>
        <taxon>Planctomycetota</taxon>
        <taxon>Planctomycetia</taxon>
        <taxon>Pirellulales</taxon>
        <taxon>Pirellulaceae</taxon>
        <taxon>Rosistilla</taxon>
    </lineage>
</organism>
<dbReference type="InterPro" id="IPR036388">
    <property type="entry name" value="WH-like_DNA-bd_sf"/>
</dbReference>
<dbReference type="Pfam" id="PF00196">
    <property type="entry name" value="GerE"/>
    <property type="match status" value="1"/>
</dbReference>
<dbReference type="EMBL" id="CP036348">
    <property type="protein sequence ID" value="QDV69819.1"/>
    <property type="molecule type" value="Genomic_DNA"/>
</dbReference>
<feature type="domain" description="HTH luxR-type" evidence="5">
    <location>
        <begin position="173"/>
        <end position="238"/>
    </location>
</feature>
<protein>
    <submittedName>
        <fullName evidence="7">Transcriptional regulatory protein TdiR</fullName>
    </submittedName>
</protein>
<dbReference type="CDD" id="cd06170">
    <property type="entry name" value="LuxR_C_like"/>
    <property type="match status" value="1"/>
</dbReference>
<dbReference type="Proteomes" id="UP000315082">
    <property type="component" value="Chromosome"/>
</dbReference>
<dbReference type="InterPro" id="IPR011006">
    <property type="entry name" value="CheY-like_superfamily"/>
</dbReference>
<keyword evidence="2" id="KW-0238">DNA-binding</keyword>
<dbReference type="Gene3D" id="3.40.50.2300">
    <property type="match status" value="1"/>
</dbReference>
<dbReference type="GO" id="GO:0006355">
    <property type="term" value="P:regulation of DNA-templated transcription"/>
    <property type="evidence" value="ECO:0007669"/>
    <property type="project" value="InterPro"/>
</dbReference>
<evidence type="ECO:0000256" key="3">
    <source>
        <dbReference type="ARBA" id="ARBA00023163"/>
    </source>
</evidence>
<dbReference type="SUPFAM" id="SSF52172">
    <property type="entry name" value="CheY-like"/>
    <property type="match status" value="1"/>
</dbReference>
<accession>A0A518JWA3</accession>
<dbReference type="SMART" id="SM00421">
    <property type="entry name" value="HTH_LUXR"/>
    <property type="match status" value="1"/>
</dbReference>
<dbReference type="PROSITE" id="PS50043">
    <property type="entry name" value="HTH_LUXR_2"/>
    <property type="match status" value="1"/>
</dbReference>
<feature type="domain" description="Response regulatory" evidence="6">
    <location>
        <begin position="43"/>
        <end position="157"/>
    </location>
</feature>
<feature type="modified residue" description="4-aspartylphosphate" evidence="4">
    <location>
        <position position="91"/>
    </location>
</feature>
<dbReference type="GO" id="GO:0000160">
    <property type="term" value="P:phosphorelay signal transduction system"/>
    <property type="evidence" value="ECO:0007669"/>
    <property type="project" value="InterPro"/>
</dbReference>
<evidence type="ECO:0000256" key="2">
    <source>
        <dbReference type="ARBA" id="ARBA00023125"/>
    </source>
</evidence>
<keyword evidence="4" id="KW-0597">Phosphoprotein</keyword>
<proteinExistence type="predicted"/>
<dbReference type="KEGG" id="rcf:Poly24_35360"/>
<dbReference type="InterPro" id="IPR000792">
    <property type="entry name" value="Tscrpt_reg_LuxR_C"/>
</dbReference>
<dbReference type="Pfam" id="PF00072">
    <property type="entry name" value="Response_reg"/>
    <property type="match status" value="1"/>
</dbReference>
<reference evidence="7 8" key="1">
    <citation type="submission" date="2019-02" db="EMBL/GenBank/DDBJ databases">
        <title>Deep-cultivation of Planctomycetes and their phenomic and genomic characterization uncovers novel biology.</title>
        <authorList>
            <person name="Wiegand S."/>
            <person name="Jogler M."/>
            <person name="Boedeker C."/>
            <person name="Pinto D."/>
            <person name="Vollmers J."/>
            <person name="Rivas-Marin E."/>
            <person name="Kohn T."/>
            <person name="Peeters S.H."/>
            <person name="Heuer A."/>
            <person name="Rast P."/>
            <person name="Oberbeckmann S."/>
            <person name="Bunk B."/>
            <person name="Jeske O."/>
            <person name="Meyerdierks A."/>
            <person name="Storesund J.E."/>
            <person name="Kallscheuer N."/>
            <person name="Luecker S."/>
            <person name="Lage O.M."/>
            <person name="Pohl T."/>
            <person name="Merkel B.J."/>
            <person name="Hornburger P."/>
            <person name="Mueller R.-W."/>
            <person name="Bruemmer F."/>
            <person name="Labrenz M."/>
            <person name="Spormann A.M."/>
            <person name="Op den Camp H."/>
            <person name="Overmann J."/>
            <person name="Amann R."/>
            <person name="Jetten M.S.M."/>
            <person name="Mascher T."/>
            <person name="Medema M.H."/>
            <person name="Devos D.P."/>
            <person name="Kaster A.-K."/>
            <person name="Ovreas L."/>
            <person name="Rohde M."/>
            <person name="Galperin M.Y."/>
            <person name="Jogler C."/>
        </authorList>
    </citation>
    <scope>NUCLEOTIDE SEQUENCE [LARGE SCALE GENOMIC DNA]</scope>
    <source>
        <strain evidence="7 8">Poly24</strain>
    </source>
</reference>
<keyword evidence="8" id="KW-1185">Reference proteome</keyword>
<name>A0A518JWA3_9BACT</name>
<dbReference type="OrthoDB" id="271936at2"/>
<evidence type="ECO:0000259" key="6">
    <source>
        <dbReference type="PROSITE" id="PS50110"/>
    </source>
</evidence>